<dbReference type="AlphaFoldDB" id="A0AAD6ARS3"/>
<gene>
    <name evidence="1" type="ORF">JOQ06_018842</name>
</gene>
<evidence type="ECO:0000313" key="1">
    <source>
        <dbReference type="EMBL" id="KAJ4929821.1"/>
    </source>
</evidence>
<sequence>MNQLRRVGHTADENEKGGNVWEGIGNVFDYPYMGKKYIFTFVNALINAPQTAITLQEQSGNNGTLFLDCFQWYS</sequence>
<comment type="caution">
    <text evidence="1">The sequence shown here is derived from an EMBL/GenBank/DDBJ whole genome shotgun (WGS) entry which is preliminary data.</text>
</comment>
<protein>
    <submittedName>
        <fullName evidence="1">Uncharacterized protein</fullName>
    </submittedName>
</protein>
<proteinExistence type="predicted"/>
<keyword evidence="2" id="KW-1185">Reference proteome</keyword>
<evidence type="ECO:0000313" key="2">
    <source>
        <dbReference type="Proteomes" id="UP001219934"/>
    </source>
</evidence>
<accession>A0AAD6ARS3</accession>
<dbReference type="Proteomes" id="UP001219934">
    <property type="component" value="Unassembled WGS sequence"/>
</dbReference>
<organism evidence="1 2">
    <name type="scientific">Pogonophryne albipinna</name>
    <dbReference type="NCBI Taxonomy" id="1090488"/>
    <lineage>
        <taxon>Eukaryota</taxon>
        <taxon>Metazoa</taxon>
        <taxon>Chordata</taxon>
        <taxon>Craniata</taxon>
        <taxon>Vertebrata</taxon>
        <taxon>Euteleostomi</taxon>
        <taxon>Actinopterygii</taxon>
        <taxon>Neopterygii</taxon>
        <taxon>Teleostei</taxon>
        <taxon>Neoteleostei</taxon>
        <taxon>Acanthomorphata</taxon>
        <taxon>Eupercaria</taxon>
        <taxon>Perciformes</taxon>
        <taxon>Notothenioidei</taxon>
        <taxon>Pogonophryne</taxon>
    </lineage>
</organism>
<dbReference type="EMBL" id="JAPTMU010000016">
    <property type="protein sequence ID" value="KAJ4929821.1"/>
    <property type="molecule type" value="Genomic_DNA"/>
</dbReference>
<reference evidence="1" key="1">
    <citation type="submission" date="2022-11" db="EMBL/GenBank/DDBJ databases">
        <title>Chromosome-level genome of Pogonophryne albipinna.</title>
        <authorList>
            <person name="Jo E."/>
        </authorList>
    </citation>
    <scope>NUCLEOTIDE SEQUENCE</scope>
    <source>
        <strain evidence="1">SGF0006</strain>
        <tissue evidence="1">Muscle</tissue>
    </source>
</reference>
<name>A0AAD6ARS3_9TELE</name>